<evidence type="ECO:0000313" key="2">
    <source>
        <dbReference type="EMBL" id="KAK1750481.1"/>
    </source>
</evidence>
<dbReference type="Proteomes" id="UP001239445">
    <property type="component" value="Unassembled WGS sequence"/>
</dbReference>
<feature type="signal peptide" evidence="1">
    <location>
        <begin position="1"/>
        <end position="21"/>
    </location>
</feature>
<reference evidence="2" key="1">
    <citation type="submission" date="2023-06" db="EMBL/GenBank/DDBJ databases">
        <title>Genome-scale phylogeny and comparative genomics of the fungal order Sordariales.</title>
        <authorList>
            <consortium name="Lawrence Berkeley National Laboratory"/>
            <person name="Hensen N."/>
            <person name="Bonometti L."/>
            <person name="Westerberg I."/>
            <person name="Brannstrom I.O."/>
            <person name="Guillou S."/>
            <person name="Cros-Aarteil S."/>
            <person name="Calhoun S."/>
            <person name="Haridas S."/>
            <person name="Kuo A."/>
            <person name="Mondo S."/>
            <person name="Pangilinan J."/>
            <person name="Riley R."/>
            <person name="Labutti K."/>
            <person name="Andreopoulos B."/>
            <person name="Lipzen A."/>
            <person name="Chen C."/>
            <person name="Yanf M."/>
            <person name="Daum C."/>
            <person name="Ng V."/>
            <person name="Clum A."/>
            <person name="Steindorff A."/>
            <person name="Ohm R."/>
            <person name="Martin F."/>
            <person name="Silar P."/>
            <person name="Natvig D."/>
            <person name="Lalanne C."/>
            <person name="Gautier V."/>
            <person name="Ament-Velasquez S.L."/>
            <person name="Kruys A."/>
            <person name="Hutchinson M.I."/>
            <person name="Powell A.J."/>
            <person name="Barry K."/>
            <person name="Miller A.N."/>
            <person name="Grigoriev I.V."/>
            <person name="Debuchy R."/>
            <person name="Gladieux P."/>
            <person name="Thoren M.H."/>
            <person name="Johannesson H."/>
        </authorList>
    </citation>
    <scope>NUCLEOTIDE SEQUENCE</scope>
    <source>
        <strain evidence="2">PSN4</strain>
    </source>
</reference>
<sequence>MKLNNLFLSAISVLLASPLLAASSPVPEEEVAGVKPLAKRNAWTVYLFSNSNCNFGGTQGGYSDFGSFGCTNINSDSVEADTQGCTVVVFGQPNCQEAVHVFSGGDTCFGVLDPVGGALQSFRVDC</sequence>
<keyword evidence="1" id="KW-0732">Signal</keyword>
<evidence type="ECO:0000256" key="1">
    <source>
        <dbReference type="SAM" id="SignalP"/>
    </source>
</evidence>
<accession>A0AAJ0B2L9</accession>
<organism evidence="2 3">
    <name type="scientific">Echria macrotheca</name>
    <dbReference type="NCBI Taxonomy" id="438768"/>
    <lineage>
        <taxon>Eukaryota</taxon>
        <taxon>Fungi</taxon>
        <taxon>Dikarya</taxon>
        <taxon>Ascomycota</taxon>
        <taxon>Pezizomycotina</taxon>
        <taxon>Sordariomycetes</taxon>
        <taxon>Sordariomycetidae</taxon>
        <taxon>Sordariales</taxon>
        <taxon>Schizotheciaceae</taxon>
        <taxon>Echria</taxon>
    </lineage>
</organism>
<gene>
    <name evidence="2" type="ORF">QBC47DRAFT_365364</name>
</gene>
<proteinExistence type="predicted"/>
<feature type="chain" id="PRO_5042505404" evidence="1">
    <location>
        <begin position="22"/>
        <end position="126"/>
    </location>
</feature>
<dbReference type="AlphaFoldDB" id="A0AAJ0B2L9"/>
<name>A0AAJ0B2L9_9PEZI</name>
<dbReference type="EMBL" id="MU839847">
    <property type="protein sequence ID" value="KAK1750481.1"/>
    <property type="molecule type" value="Genomic_DNA"/>
</dbReference>
<keyword evidence="3" id="KW-1185">Reference proteome</keyword>
<evidence type="ECO:0000313" key="3">
    <source>
        <dbReference type="Proteomes" id="UP001239445"/>
    </source>
</evidence>
<comment type="caution">
    <text evidence="2">The sequence shown here is derived from an EMBL/GenBank/DDBJ whole genome shotgun (WGS) entry which is preliminary data.</text>
</comment>
<protein>
    <submittedName>
        <fullName evidence="2">Uncharacterized protein</fullName>
    </submittedName>
</protein>